<dbReference type="OrthoDB" id="1930966at2"/>
<comment type="caution">
    <text evidence="2">The sequence shown here is derived from an EMBL/GenBank/DDBJ whole genome shotgun (WGS) entry which is preliminary data.</text>
</comment>
<sequence length="342" mass="39598">MKKKQIIILILLGILILLSSLGISYYKNNEAFIGILFSDASMEDSELKILNENFHNKKSIRLDAMDAPMVSYINNSVYIPTSLDNKLFYINNNFEVSEQKVDHGSSFIRSKKDGQLILFNLPRNKINGDNNRVYFSYNNKKNTLDIEKSLLLCGDFDNKYIYVIGAKFDSDTNTETYLFIIDRASFKLVKEEKLPTNIRVICTELIDNKLFISSDTKVDYFLYYDILNKKIEKINYNKLIKNSLDISKIVYDENNIFLASLTGDIVKLDRKKLIINDVKTLNDRRIIGADIKDNKLYLLNKDEENRRVAKVNVLDASTLKQIKEISVGPIRNTMPQDIFIYK</sequence>
<organism evidence="2 4">
    <name type="scientific">Clostridium tepidum</name>
    <dbReference type="NCBI Taxonomy" id="1962263"/>
    <lineage>
        <taxon>Bacteria</taxon>
        <taxon>Bacillati</taxon>
        <taxon>Bacillota</taxon>
        <taxon>Clostridia</taxon>
        <taxon>Eubacteriales</taxon>
        <taxon>Clostridiaceae</taxon>
        <taxon>Clostridium</taxon>
    </lineage>
</organism>
<dbReference type="InterPro" id="IPR011044">
    <property type="entry name" value="Quino_amine_DH_bsu"/>
</dbReference>
<dbReference type="EMBL" id="MRAD01000007">
    <property type="protein sequence ID" value="OOO62185.1"/>
    <property type="molecule type" value="Genomic_DNA"/>
</dbReference>
<dbReference type="Proteomes" id="UP000190256">
    <property type="component" value="Unassembled WGS sequence"/>
</dbReference>
<evidence type="ECO:0000313" key="1">
    <source>
        <dbReference type="EMBL" id="OOO62185.1"/>
    </source>
</evidence>
<protein>
    <submittedName>
        <fullName evidence="2">Uncharacterized protein</fullName>
    </submittedName>
</protein>
<dbReference type="EMBL" id="MRAE01000010">
    <property type="protein sequence ID" value="OOO67203.1"/>
    <property type="molecule type" value="Genomic_DNA"/>
</dbReference>
<proteinExistence type="predicted"/>
<evidence type="ECO:0000313" key="2">
    <source>
        <dbReference type="EMBL" id="OOO67203.1"/>
    </source>
</evidence>
<name>A0A1S9IAB8_9CLOT</name>
<gene>
    <name evidence="1" type="ORF">BS637_08685</name>
    <name evidence="2" type="ORF">BS638_05850</name>
</gene>
<keyword evidence="3" id="KW-1185">Reference proteome</keyword>
<reference evidence="1 3" key="1">
    <citation type="submission" date="2016-12" db="EMBL/GenBank/DDBJ databases">
        <title>Clostridium tepidum sp. nov., a close relative of Clostridium sporogenes and Clostridium botulinum Group I.</title>
        <authorList>
            <person name="Dobritsa A.P."/>
            <person name="Kutumbaka K."/>
            <person name="Werner K."/>
            <person name="Samadpour M."/>
        </authorList>
    </citation>
    <scope>NUCLEOTIDE SEQUENCE [LARGE SCALE GENOMIC DNA]</scope>
    <source>
        <strain evidence="1 3">PE</strain>
    </source>
</reference>
<dbReference type="Proteomes" id="UP000190206">
    <property type="component" value="Unassembled WGS sequence"/>
</dbReference>
<evidence type="ECO:0000313" key="3">
    <source>
        <dbReference type="Proteomes" id="UP000190206"/>
    </source>
</evidence>
<evidence type="ECO:0000313" key="4">
    <source>
        <dbReference type="Proteomes" id="UP000190256"/>
    </source>
</evidence>
<dbReference type="AlphaFoldDB" id="A0A1S9IAB8"/>
<dbReference type="SUPFAM" id="SSF50969">
    <property type="entry name" value="YVTN repeat-like/Quinoprotein amine dehydrogenase"/>
    <property type="match status" value="1"/>
</dbReference>
<reference evidence="2 4" key="2">
    <citation type="submission" date="2016-12" db="EMBL/GenBank/DDBJ databases">
        <title>Clostridium tepidum sp. nov., a close relative of Clostridium sporogenes and Clostridium botulinum Group I.</title>
        <authorList>
            <person name="Dobritsa A.P."/>
            <person name="Kutumbaka K.K."/>
            <person name="Werner K."/>
            <person name="Wiedmann M."/>
            <person name="Asmus A."/>
            <person name="Samadpour M."/>
        </authorList>
    </citation>
    <scope>NUCLEOTIDE SEQUENCE [LARGE SCALE GENOMIC DNA]</scope>
    <source>
        <strain evidence="2 4">IEH 97212</strain>
    </source>
</reference>
<dbReference type="RefSeq" id="WP_078024339.1">
    <property type="nucleotide sequence ID" value="NZ_JANKAH010000006.1"/>
</dbReference>
<accession>A0A1S9IAB8</accession>